<gene>
    <name evidence="3" type="ORF">B0H15DRAFT_852972</name>
</gene>
<sequence length="215" mass="23592">MRSSSRALALSTLVALALQQCHGYPAPHARARLSKDPRWLYLSISVSRCNARSLAHLGPASVRLEPCRLRAACALLLDALLSSPPSASSAAPRPRAPVTRRLPPRPNSELQTRTRIIPRFRKPPRTPVSRLACGRCTRLPHLLSFPPPPRIPLLPRRGLPYEARGRPRRPALSMLASRTRPKPCSPARANAWVLRRTSSQDPGLGVAVGAYTQKS</sequence>
<organism evidence="3 4">
    <name type="scientific">Mycena belliarum</name>
    <dbReference type="NCBI Taxonomy" id="1033014"/>
    <lineage>
        <taxon>Eukaryota</taxon>
        <taxon>Fungi</taxon>
        <taxon>Dikarya</taxon>
        <taxon>Basidiomycota</taxon>
        <taxon>Agaricomycotina</taxon>
        <taxon>Agaricomycetes</taxon>
        <taxon>Agaricomycetidae</taxon>
        <taxon>Agaricales</taxon>
        <taxon>Marasmiineae</taxon>
        <taxon>Mycenaceae</taxon>
        <taxon>Mycena</taxon>
    </lineage>
</organism>
<evidence type="ECO:0000313" key="3">
    <source>
        <dbReference type="EMBL" id="KAJ7082444.1"/>
    </source>
</evidence>
<evidence type="ECO:0000256" key="1">
    <source>
        <dbReference type="SAM" id="MobiDB-lite"/>
    </source>
</evidence>
<dbReference type="EMBL" id="JARJCN010000045">
    <property type="protein sequence ID" value="KAJ7082444.1"/>
    <property type="molecule type" value="Genomic_DNA"/>
</dbReference>
<dbReference type="Proteomes" id="UP001222325">
    <property type="component" value="Unassembled WGS sequence"/>
</dbReference>
<feature type="region of interest" description="Disordered" evidence="1">
    <location>
        <begin position="84"/>
        <end position="110"/>
    </location>
</feature>
<evidence type="ECO:0000256" key="2">
    <source>
        <dbReference type="SAM" id="SignalP"/>
    </source>
</evidence>
<feature type="signal peptide" evidence="2">
    <location>
        <begin position="1"/>
        <end position="23"/>
    </location>
</feature>
<keyword evidence="2" id="KW-0732">Signal</keyword>
<dbReference type="AlphaFoldDB" id="A0AAD6XRG7"/>
<keyword evidence="4" id="KW-1185">Reference proteome</keyword>
<name>A0AAD6XRG7_9AGAR</name>
<comment type="caution">
    <text evidence="3">The sequence shown here is derived from an EMBL/GenBank/DDBJ whole genome shotgun (WGS) entry which is preliminary data.</text>
</comment>
<protein>
    <submittedName>
        <fullName evidence="3">Uncharacterized protein</fullName>
    </submittedName>
</protein>
<evidence type="ECO:0000313" key="4">
    <source>
        <dbReference type="Proteomes" id="UP001222325"/>
    </source>
</evidence>
<proteinExistence type="predicted"/>
<feature type="chain" id="PRO_5042168685" evidence="2">
    <location>
        <begin position="24"/>
        <end position="215"/>
    </location>
</feature>
<feature type="compositionally biased region" description="Low complexity" evidence="1">
    <location>
        <begin position="84"/>
        <end position="101"/>
    </location>
</feature>
<accession>A0AAD6XRG7</accession>
<reference evidence="3" key="1">
    <citation type="submission" date="2023-03" db="EMBL/GenBank/DDBJ databases">
        <title>Massive genome expansion in bonnet fungi (Mycena s.s.) driven by repeated elements and novel gene families across ecological guilds.</title>
        <authorList>
            <consortium name="Lawrence Berkeley National Laboratory"/>
            <person name="Harder C.B."/>
            <person name="Miyauchi S."/>
            <person name="Viragh M."/>
            <person name="Kuo A."/>
            <person name="Thoen E."/>
            <person name="Andreopoulos B."/>
            <person name="Lu D."/>
            <person name="Skrede I."/>
            <person name="Drula E."/>
            <person name="Henrissat B."/>
            <person name="Morin E."/>
            <person name="Kohler A."/>
            <person name="Barry K."/>
            <person name="LaButti K."/>
            <person name="Morin E."/>
            <person name="Salamov A."/>
            <person name="Lipzen A."/>
            <person name="Mereny Z."/>
            <person name="Hegedus B."/>
            <person name="Baldrian P."/>
            <person name="Stursova M."/>
            <person name="Weitz H."/>
            <person name="Taylor A."/>
            <person name="Grigoriev I.V."/>
            <person name="Nagy L.G."/>
            <person name="Martin F."/>
            <person name="Kauserud H."/>
        </authorList>
    </citation>
    <scope>NUCLEOTIDE SEQUENCE</scope>
    <source>
        <strain evidence="3">CBHHK173m</strain>
    </source>
</reference>